<evidence type="ECO:0000259" key="4">
    <source>
        <dbReference type="Pfam" id="PF09206"/>
    </source>
</evidence>
<dbReference type="SUPFAM" id="SSF49899">
    <property type="entry name" value="Concanavalin A-like lectins/glucanases"/>
    <property type="match status" value="1"/>
</dbReference>
<keyword evidence="2" id="KW-0624">Polysaccharide degradation</keyword>
<proteinExistence type="inferred from homology"/>
<gene>
    <name evidence="5" type="ORF">E4U42_000172</name>
</gene>
<keyword evidence="1" id="KW-1015">Disulfide bond</keyword>
<dbReference type="InterPro" id="IPR038964">
    <property type="entry name" value="ABFB"/>
</dbReference>
<evidence type="ECO:0000313" key="6">
    <source>
        <dbReference type="Proteomes" id="UP000811619"/>
    </source>
</evidence>
<feature type="disulfide bond" evidence="1">
    <location>
        <begin position="55"/>
        <end position="65"/>
    </location>
</feature>
<dbReference type="EMBL" id="SRPY01001034">
    <property type="protein sequence ID" value="KAG5915040.1"/>
    <property type="molecule type" value="Genomic_DNA"/>
</dbReference>
<comment type="catalytic activity">
    <reaction evidence="2">
        <text>Hydrolysis of terminal non-reducing alpha-L-arabinofuranoside residues in alpha-L-arabinosides.</text>
        <dbReference type="EC" id="3.2.1.55"/>
    </reaction>
</comment>
<keyword evidence="2" id="KW-0326">Glycosidase</keyword>
<feature type="non-terminal residue" evidence="5">
    <location>
        <position position="86"/>
    </location>
</feature>
<dbReference type="GO" id="GO:0031222">
    <property type="term" value="P:arabinan catabolic process"/>
    <property type="evidence" value="ECO:0007669"/>
    <property type="project" value="UniProtKB-UniRule"/>
</dbReference>
<dbReference type="EC" id="3.2.1.55" evidence="2"/>
<dbReference type="GO" id="GO:0045493">
    <property type="term" value="P:xylan catabolic process"/>
    <property type="evidence" value="ECO:0007669"/>
    <property type="project" value="UniProtKB-KW"/>
</dbReference>
<dbReference type="InterPro" id="IPR015289">
    <property type="entry name" value="A-L-arabinofuranosidase_B_cat"/>
</dbReference>
<protein>
    <recommendedName>
        <fullName evidence="2">Alpha-L-arabinofuranosidase</fullName>
        <ecNumber evidence="2">3.2.1.55</ecNumber>
    </recommendedName>
</protein>
<feature type="compositionally biased region" description="Basic and acidic residues" evidence="3">
    <location>
        <begin position="1"/>
        <end position="10"/>
    </location>
</feature>
<keyword evidence="2" id="KW-0964">Secreted</keyword>
<comment type="similarity">
    <text evidence="2">Belongs to the glycosyl hydrolase 54 family.</text>
</comment>
<keyword evidence="2" id="KW-0378">Hydrolase</keyword>
<dbReference type="PANTHER" id="PTHR39447:SF2">
    <property type="entry name" value="ALPHA-L-ARABINOFURANOSIDASE B"/>
    <property type="match status" value="1"/>
</dbReference>
<organism evidence="5 6">
    <name type="scientific">Claviceps africana</name>
    <dbReference type="NCBI Taxonomy" id="83212"/>
    <lineage>
        <taxon>Eukaryota</taxon>
        <taxon>Fungi</taxon>
        <taxon>Dikarya</taxon>
        <taxon>Ascomycota</taxon>
        <taxon>Pezizomycotina</taxon>
        <taxon>Sordariomycetes</taxon>
        <taxon>Hypocreomycetidae</taxon>
        <taxon>Hypocreales</taxon>
        <taxon>Clavicipitaceae</taxon>
        <taxon>Claviceps</taxon>
    </lineage>
</organism>
<dbReference type="Proteomes" id="UP000811619">
    <property type="component" value="Unassembled WGS sequence"/>
</dbReference>
<comment type="subcellular location">
    <subcellularLocation>
        <location evidence="2">Secreted</location>
    </subcellularLocation>
</comment>
<dbReference type="GO" id="GO:0005576">
    <property type="term" value="C:extracellular region"/>
    <property type="evidence" value="ECO:0007669"/>
    <property type="project" value="UniProtKB-SubCell"/>
</dbReference>
<keyword evidence="2" id="KW-0858">Xylan degradation</keyword>
<evidence type="ECO:0000256" key="1">
    <source>
        <dbReference type="PIRSR" id="PIRSR638964-3"/>
    </source>
</evidence>
<comment type="pathway">
    <text evidence="2">Glycan metabolism; L-arabinan degradation.</text>
</comment>
<evidence type="ECO:0000313" key="5">
    <source>
        <dbReference type="EMBL" id="KAG5915040.1"/>
    </source>
</evidence>
<dbReference type="OrthoDB" id="157622at2759"/>
<dbReference type="Gene3D" id="2.60.120.200">
    <property type="match status" value="1"/>
</dbReference>
<dbReference type="InterPro" id="IPR013320">
    <property type="entry name" value="ConA-like_dom_sf"/>
</dbReference>
<comment type="caution">
    <text evidence="5">The sequence shown here is derived from an EMBL/GenBank/DDBJ whole genome shotgun (WGS) entry which is preliminary data.</text>
</comment>
<dbReference type="GO" id="GO:0046373">
    <property type="term" value="P:L-arabinose metabolic process"/>
    <property type="evidence" value="ECO:0007669"/>
    <property type="project" value="UniProtKB-UniRule"/>
</dbReference>
<sequence length="86" mass="9085">MAGYEKRDVDVVTNKTKRHARKPDKQSAHRAMPSLALSVLGAAAWLVRPGLAGPCDIYAAGGTACVAAHSTTRALYAAYTGPLYQV</sequence>
<keyword evidence="2" id="KW-0119">Carbohydrate metabolism</keyword>
<dbReference type="AlphaFoldDB" id="A0A8K0J2V0"/>
<name>A0A8K0J2V0_9HYPO</name>
<feature type="region of interest" description="Disordered" evidence="3">
    <location>
        <begin position="1"/>
        <end position="29"/>
    </location>
</feature>
<evidence type="ECO:0000256" key="3">
    <source>
        <dbReference type="SAM" id="MobiDB-lite"/>
    </source>
</evidence>
<reference evidence="5" key="1">
    <citation type="journal article" date="2020" name="bioRxiv">
        <title>Whole genome comparisons of ergot fungi reveals the divergence and evolution of species within the genus Claviceps are the result of varying mechanisms driving genome evolution and host range expansion.</title>
        <authorList>
            <person name="Wyka S.A."/>
            <person name="Mondo S.J."/>
            <person name="Liu M."/>
            <person name="Dettman J."/>
            <person name="Nalam V."/>
            <person name="Broders K.D."/>
        </authorList>
    </citation>
    <scope>NUCLEOTIDE SEQUENCE</scope>
    <source>
        <strain evidence="5">CCC 489</strain>
    </source>
</reference>
<evidence type="ECO:0000256" key="2">
    <source>
        <dbReference type="RuleBase" id="RU367111"/>
    </source>
</evidence>
<accession>A0A8K0J2V0</accession>
<keyword evidence="6" id="KW-1185">Reference proteome</keyword>
<feature type="domain" description="Alpha-L-arabinofuranosidase B catalytic" evidence="4">
    <location>
        <begin position="54"/>
        <end position="86"/>
    </location>
</feature>
<dbReference type="GO" id="GO:0046556">
    <property type="term" value="F:alpha-L-arabinofuranosidase activity"/>
    <property type="evidence" value="ECO:0007669"/>
    <property type="project" value="UniProtKB-UniRule"/>
</dbReference>
<dbReference type="Pfam" id="PF09206">
    <property type="entry name" value="ArabFuran-catal"/>
    <property type="match status" value="1"/>
</dbReference>
<dbReference type="PANTHER" id="PTHR39447">
    <property type="entry name" value="ALPHA-L-ARABINOFURANOSIDASE B"/>
    <property type="match status" value="1"/>
</dbReference>
<dbReference type="GO" id="GO:0045490">
    <property type="term" value="P:pectin catabolic process"/>
    <property type="evidence" value="ECO:0007669"/>
    <property type="project" value="TreeGrafter"/>
</dbReference>